<dbReference type="Pfam" id="PF01127">
    <property type="entry name" value="Sdh_cyt"/>
    <property type="match status" value="1"/>
</dbReference>
<evidence type="ECO:0000256" key="8">
    <source>
        <dbReference type="ARBA" id="ARBA00023004"/>
    </source>
</evidence>
<feature type="transmembrane region" description="Helical" evidence="10">
    <location>
        <begin position="55"/>
        <end position="77"/>
    </location>
</feature>
<keyword evidence="7 10" id="KW-1133">Transmembrane helix</keyword>
<keyword evidence="6" id="KW-0479">Metal-binding</keyword>
<dbReference type="RefSeq" id="WP_036737971.1">
    <property type="nucleotide sequence ID" value="NZ_FOJO01000002.1"/>
</dbReference>
<dbReference type="Proteomes" id="UP000182312">
    <property type="component" value="Unassembled WGS sequence"/>
</dbReference>
<evidence type="ECO:0000256" key="6">
    <source>
        <dbReference type="ARBA" id="ARBA00022723"/>
    </source>
</evidence>
<dbReference type="InterPro" id="IPR000701">
    <property type="entry name" value="SuccDH_FuR_B_TM-su"/>
</dbReference>
<keyword evidence="13" id="KW-1185">Reference proteome</keyword>
<evidence type="ECO:0000256" key="4">
    <source>
        <dbReference type="ARBA" id="ARBA00022617"/>
    </source>
</evidence>
<dbReference type="CDD" id="cd03495">
    <property type="entry name" value="SQR_TypeC_SdhD_like"/>
    <property type="match status" value="1"/>
</dbReference>
<dbReference type="Gene3D" id="1.20.1300.10">
    <property type="entry name" value="Fumarate reductase/succinate dehydrogenase, transmembrane subunit"/>
    <property type="match status" value="1"/>
</dbReference>
<keyword evidence="5 10" id="KW-0812">Transmembrane</keyword>
<dbReference type="Proteomes" id="UP000029846">
    <property type="component" value="Unassembled WGS sequence"/>
</dbReference>
<reference evidence="12 14" key="3">
    <citation type="submission" date="2016-10" db="EMBL/GenBank/DDBJ databases">
        <authorList>
            <person name="de Groot N.N."/>
        </authorList>
    </citation>
    <scope>NUCLEOTIDE SEQUENCE [LARGE SCALE GENOMIC DNA]</scope>
    <source>
        <strain evidence="12 14">CGMCC 1.6117</strain>
    </source>
</reference>
<evidence type="ECO:0000313" key="13">
    <source>
        <dbReference type="Proteomes" id="UP000029846"/>
    </source>
</evidence>
<protein>
    <submittedName>
        <fullName evidence="11 12">Succinate dehydrogenase</fullName>
    </submittedName>
</protein>
<evidence type="ECO:0000256" key="3">
    <source>
        <dbReference type="ARBA" id="ARBA00004370"/>
    </source>
</evidence>
<comment type="subcellular location">
    <subcellularLocation>
        <location evidence="3">Membrane</location>
    </subcellularLocation>
</comment>
<dbReference type="GO" id="GO:0046872">
    <property type="term" value="F:metal ion binding"/>
    <property type="evidence" value="ECO:0007669"/>
    <property type="project" value="UniProtKB-KW"/>
</dbReference>
<evidence type="ECO:0000313" key="11">
    <source>
        <dbReference type="EMBL" id="KGJ06783.1"/>
    </source>
</evidence>
<organism evidence="11 13">
    <name type="scientific">Paracoccus halophilus</name>
    <dbReference type="NCBI Taxonomy" id="376733"/>
    <lineage>
        <taxon>Bacteria</taxon>
        <taxon>Pseudomonadati</taxon>
        <taxon>Pseudomonadota</taxon>
        <taxon>Alphaproteobacteria</taxon>
        <taxon>Rhodobacterales</taxon>
        <taxon>Paracoccaceae</taxon>
        <taxon>Paracoccus</taxon>
    </lineage>
</organism>
<feature type="transmembrane region" description="Helical" evidence="10">
    <location>
        <begin position="24"/>
        <end position="49"/>
    </location>
</feature>
<keyword evidence="4" id="KW-0349">Heme</keyword>
<evidence type="ECO:0000313" key="12">
    <source>
        <dbReference type="EMBL" id="SFA41611.1"/>
    </source>
</evidence>
<comment type="function">
    <text evidence="2">Membrane-anchoring subunit of succinate dehydrogenase (SDH).</text>
</comment>
<dbReference type="OrthoDB" id="9809280at2"/>
<dbReference type="EMBL" id="FOJO01000002">
    <property type="protein sequence ID" value="SFA41611.1"/>
    <property type="molecule type" value="Genomic_DNA"/>
</dbReference>
<comment type="cofactor">
    <cofactor evidence="1">
        <name>heme</name>
        <dbReference type="ChEBI" id="CHEBI:30413"/>
    </cofactor>
</comment>
<keyword evidence="9 10" id="KW-0472">Membrane</keyword>
<evidence type="ECO:0000256" key="9">
    <source>
        <dbReference type="ARBA" id="ARBA00023136"/>
    </source>
</evidence>
<evidence type="ECO:0000256" key="10">
    <source>
        <dbReference type="SAM" id="Phobius"/>
    </source>
</evidence>
<reference evidence="11 13" key="1">
    <citation type="submission" date="2014-09" db="EMBL/GenBank/DDBJ databases">
        <authorList>
            <person name="McGinnis J.M."/>
            <person name="Wolfgang W.J."/>
        </authorList>
    </citation>
    <scope>NUCLEOTIDE SEQUENCE [LARGE SCALE GENOMIC DNA]</scope>
    <source>
        <strain evidence="11 13">JCM 14014</strain>
    </source>
</reference>
<dbReference type="SUPFAM" id="SSF81343">
    <property type="entry name" value="Fumarate reductase respiratory complex transmembrane subunits"/>
    <property type="match status" value="1"/>
</dbReference>
<evidence type="ECO:0000256" key="7">
    <source>
        <dbReference type="ARBA" id="ARBA00022989"/>
    </source>
</evidence>
<dbReference type="STRING" id="376733.SAMN04487972_102160"/>
<reference evidence="11 13" key="2">
    <citation type="submission" date="2014-10" db="EMBL/GenBank/DDBJ databases">
        <title>Paracoccus sanguinis sp. nov., isolated from clinical specimens of New York State patients.</title>
        <authorList>
            <person name="Mingle L.A."/>
            <person name="Cole J.A."/>
            <person name="Lapierre P."/>
            <person name="Musser K.A."/>
        </authorList>
    </citation>
    <scope>NUCLEOTIDE SEQUENCE [LARGE SCALE GENOMIC DNA]</scope>
    <source>
        <strain evidence="11 13">JCM 14014</strain>
    </source>
</reference>
<evidence type="ECO:0000256" key="1">
    <source>
        <dbReference type="ARBA" id="ARBA00001971"/>
    </source>
</evidence>
<dbReference type="InterPro" id="IPR034804">
    <property type="entry name" value="SQR/QFR_C/D"/>
</dbReference>
<dbReference type="AlphaFoldDB" id="A0A099F983"/>
<sequence length="129" mass="13963">MRYITPRKAAEGLGSAHEGTQHHWAMTVTAVALLILTPLFMITVARAIGLPQELLVVYFGRPFPALITALFIIVGMLHFIKGTRIMIDDYLQGGARKAAIIASVIFGWAVIAFAIYALARMGLGAIVVI</sequence>
<proteinExistence type="predicted"/>
<dbReference type="eggNOG" id="COG2142">
    <property type="taxonomic scope" value="Bacteria"/>
</dbReference>
<keyword evidence="8" id="KW-0408">Iron</keyword>
<gene>
    <name evidence="11" type="ORF">IT41_00995</name>
    <name evidence="12" type="ORF">SAMN04487972_102160</name>
</gene>
<feature type="transmembrane region" description="Helical" evidence="10">
    <location>
        <begin position="98"/>
        <end position="119"/>
    </location>
</feature>
<accession>A0A099F983</accession>
<dbReference type="GO" id="GO:0016020">
    <property type="term" value="C:membrane"/>
    <property type="evidence" value="ECO:0007669"/>
    <property type="project" value="UniProtKB-SubCell"/>
</dbReference>
<evidence type="ECO:0000256" key="2">
    <source>
        <dbReference type="ARBA" id="ARBA00004050"/>
    </source>
</evidence>
<name>A0A099F983_9RHOB</name>
<evidence type="ECO:0000256" key="5">
    <source>
        <dbReference type="ARBA" id="ARBA00022692"/>
    </source>
</evidence>
<dbReference type="EMBL" id="JRKN01000001">
    <property type="protein sequence ID" value="KGJ06783.1"/>
    <property type="molecule type" value="Genomic_DNA"/>
</dbReference>
<evidence type="ECO:0000313" key="14">
    <source>
        <dbReference type="Proteomes" id="UP000182312"/>
    </source>
</evidence>